<reference evidence="5 7" key="1">
    <citation type="submission" date="2019-07" db="EMBL/GenBank/DDBJ databases">
        <title>Whole genome shotgun sequence of Frigoribacterium faeni NBRC 103066.</title>
        <authorList>
            <person name="Hosoyama A."/>
            <person name="Uohara A."/>
            <person name="Ohji S."/>
            <person name="Ichikawa N."/>
        </authorList>
    </citation>
    <scope>NUCLEOTIDE SEQUENCE [LARGE SCALE GENOMIC DNA]</scope>
    <source>
        <strain evidence="5 7">NBRC 103066</strain>
    </source>
</reference>
<dbReference type="GO" id="GO:0005737">
    <property type="term" value="C:cytoplasm"/>
    <property type="evidence" value="ECO:0007669"/>
    <property type="project" value="UniProtKB-ARBA"/>
</dbReference>
<dbReference type="EMBL" id="BJUV01000015">
    <property type="protein sequence ID" value="GEK83449.1"/>
    <property type="molecule type" value="Genomic_DNA"/>
</dbReference>
<protein>
    <recommendedName>
        <fullName evidence="9">GPP34 family phosphoprotein</fullName>
    </recommendedName>
</protein>
<evidence type="ECO:0000256" key="3">
    <source>
        <dbReference type="ARBA" id="ARBA00023121"/>
    </source>
</evidence>
<keyword evidence="3" id="KW-0446">Lipid-binding</keyword>
<evidence type="ECO:0000313" key="5">
    <source>
        <dbReference type="EMBL" id="GEK83449.1"/>
    </source>
</evidence>
<dbReference type="Proteomes" id="UP000321154">
    <property type="component" value="Unassembled WGS sequence"/>
</dbReference>
<dbReference type="Proteomes" id="UP000522688">
    <property type="component" value="Unassembled WGS sequence"/>
</dbReference>
<dbReference type="GO" id="GO:0070273">
    <property type="term" value="F:phosphatidylinositol-4-phosphate binding"/>
    <property type="evidence" value="ECO:0007669"/>
    <property type="project" value="InterPro"/>
</dbReference>
<dbReference type="Pfam" id="PF05719">
    <property type="entry name" value="GPP34"/>
    <property type="match status" value="1"/>
</dbReference>
<evidence type="ECO:0000313" key="7">
    <source>
        <dbReference type="Proteomes" id="UP000321154"/>
    </source>
</evidence>
<dbReference type="OrthoDB" id="4321663at2"/>
<keyword evidence="7" id="KW-1185">Reference proteome</keyword>
<dbReference type="RefSeq" id="WP_146855134.1">
    <property type="nucleotide sequence ID" value="NZ_BAAAHR010000002.1"/>
</dbReference>
<comment type="caution">
    <text evidence="6">The sequence shown here is derived from an EMBL/GenBank/DDBJ whole genome shotgun (WGS) entry which is preliminary data.</text>
</comment>
<dbReference type="EMBL" id="JACGWW010000002">
    <property type="protein sequence ID" value="MBA8813145.1"/>
    <property type="molecule type" value="Genomic_DNA"/>
</dbReference>
<keyword evidence="2" id="KW-0333">Golgi apparatus</keyword>
<dbReference type="AlphaFoldDB" id="A0A7W3JI00"/>
<proteinExistence type="predicted"/>
<dbReference type="Gene3D" id="1.10.3630.10">
    <property type="entry name" value="yeast vps74-n-term truncation variant domain like"/>
    <property type="match status" value="1"/>
</dbReference>
<dbReference type="InterPro" id="IPR038261">
    <property type="entry name" value="GPP34-like_sf"/>
</dbReference>
<evidence type="ECO:0008006" key="9">
    <source>
        <dbReference type="Google" id="ProtNLM"/>
    </source>
</evidence>
<organism evidence="6 8">
    <name type="scientific">Frigoribacterium faeni</name>
    <dbReference type="NCBI Taxonomy" id="145483"/>
    <lineage>
        <taxon>Bacteria</taxon>
        <taxon>Bacillati</taxon>
        <taxon>Actinomycetota</taxon>
        <taxon>Actinomycetes</taxon>
        <taxon>Micrococcales</taxon>
        <taxon>Microbacteriaceae</taxon>
        <taxon>Frigoribacterium</taxon>
    </lineage>
</organism>
<evidence type="ECO:0000313" key="8">
    <source>
        <dbReference type="Proteomes" id="UP000522688"/>
    </source>
</evidence>
<evidence type="ECO:0000256" key="1">
    <source>
        <dbReference type="ARBA" id="ARBA00004255"/>
    </source>
</evidence>
<accession>A0A7W3JI00</accession>
<sequence length="234" mass="24775">MTDAITTAAPSLAEDLLLVLFDPPSGSIRSEGSPLFHVLAGAVLTELTLAGRVDIDRTTTLRGRQVRVTDLPAPTDPLLRGTWQRIERKPTDAYSLVLEIGPGLRAPTIERLVQRGALQREATKRFGFIPGSRLVEGGTGRRSELVASLRRVLVDGAEPSVREAALAARVSASGSLPAMHREIPWSGDVYTRGRALQHGEWGARVAGDAIAAAAAAMLSTTLFVTIGLPAAEGS</sequence>
<evidence type="ECO:0000313" key="6">
    <source>
        <dbReference type="EMBL" id="MBA8813145.1"/>
    </source>
</evidence>
<evidence type="ECO:0000256" key="4">
    <source>
        <dbReference type="ARBA" id="ARBA00023136"/>
    </source>
</evidence>
<evidence type="ECO:0000256" key="2">
    <source>
        <dbReference type="ARBA" id="ARBA00023034"/>
    </source>
</evidence>
<gene>
    <name evidence="6" type="ORF">FB463_001394</name>
    <name evidence="5" type="ORF">FFA01_17580</name>
</gene>
<dbReference type="InterPro" id="IPR008628">
    <property type="entry name" value="GPP34-like"/>
</dbReference>
<reference evidence="6 8" key="2">
    <citation type="submission" date="2020-07" db="EMBL/GenBank/DDBJ databases">
        <title>Sequencing the genomes of 1000 actinobacteria strains.</title>
        <authorList>
            <person name="Klenk H.-P."/>
        </authorList>
    </citation>
    <scope>NUCLEOTIDE SEQUENCE [LARGE SCALE GENOMIC DNA]</scope>
    <source>
        <strain evidence="6 8">DSM 10309</strain>
    </source>
</reference>
<keyword evidence="4" id="KW-0472">Membrane</keyword>
<dbReference type="GO" id="GO:0012505">
    <property type="term" value="C:endomembrane system"/>
    <property type="evidence" value="ECO:0007669"/>
    <property type="project" value="UniProtKB-ARBA"/>
</dbReference>
<name>A0A7W3JI00_9MICO</name>
<comment type="subcellular location">
    <subcellularLocation>
        <location evidence="1">Golgi apparatus membrane</location>
        <topology evidence="1">Peripheral membrane protein</topology>
        <orientation evidence="1">Cytoplasmic side</orientation>
    </subcellularLocation>
</comment>